<dbReference type="Pfam" id="PF13302">
    <property type="entry name" value="Acetyltransf_3"/>
    <property type="match status" value="2"/>
</dbReference>
<dbReference type="AlphaFoldDB" id="A0A7X2TKV7"/>
<keyword evidence="3" id="KW-1185">Reference proteome</keyword>
<organism evidence="2 3">
    <name type="scientific">Oliverpabstia intestinalis</name>
    <dbReference type="NCBI Taxonomy" id="2606633"/>
    <lineage>
        <taxon>Bacteria</taxon>
        <taxon>Bacillati</taxon>
        <taxon>Bacillota</taxon>
        <taxon>Clostridia</taxon>
        <taxon>Lachnospirales</taxon>
        <taxon>Lachnospiraceae</taxon>
        <taxon>Oliverpabstia</taxon>
    </lineage>
</organism>
<dbReference type="PROSITE" id="PS51186">
    <property type="entry name" value="GNAT"/>
    <property type="match status" value="2"/>
</dbReference>
<name>A0A7X2TKV7_9FIRM</name>
<dbReference type="InterPro" id="IPR016181">
    <property type="entry name" value="Acyl_CoA_acyltransferase"/>
</dbReference>
<proteinExistence type="predicted"/>
<dbReference type="GO" id="GO:0016747">
    <property type="term" value="F:acyltransferase activity, transferring groups other than amino-acyl groups"/>
    <property type="evidence" value="ECO:0007669"/>
    <property type="project" value="InterPro"/>
</dbReference>
<reference evidence="2 3" key="1">
    <citation type="submission" date="2019-08" db="EMBL/GenBank/DDBJ databases">
        <title>In-depth cultivation of the pig gut microbiome towards novel bacterial diversity and tailored functional studies.</title>
        <authorList>
            <person name="Wylensek D."/>
            <person name="Hitch T.C.A."/>
            <person name="Clavel T."/>
        </authorList>
    </citation>
    <scope>NUCLEOTIDE SEQUENCE [LARGE SCALE GENOMIC DNA]</scope>
    <source>
        <strain evidence="2 3">BSM-380-WT-5A</strain>
    </source>
</reference>
<dbReference type="PANTHER" id="PTHR43792:SF16">
    <property type="entry name" value="N-ACETYLTRANSFERASE DOMAIN-CONTAINING PROTEIN"/>
    <property type="match status" value="1"/>
</dbReference>
<accession>A0A7X2TKV7</accession>
<protein>
    <submittedName>
        <fullName evidence="2">GNAT family N-acetyltransferase</fullName>
    </submittedName>
</protein>
<dbReference type="RefSeq" id="WP_154431739.1">
    <property type="nucleotide sequence ID" value="NZ_JBQHQP010000013.1"/>
</dbReference>
<feature type="domain" description="N-acetyltransferase" evidence="1">
    <location>
        <begin position="175"/>
        <end position="354"/>
    </location>
</feature>
<dbReference type="Gene3D" id="3.40.630.30">
    <property type="match status" value="2"/>
</dbReference>
<gene>
    <name evidence="2" type="ORF">FYJ57_04920</name>
</gene>
<dbReference type="CDD" id="cd04301">
    <property type="entry name" value="NAT_SF"/>
    <property type="match status" value="1"/>
</dbReference>
<dbReference type="InterPro" id="IPR051531">
    <property type="entry name" value="N-acetyltransferase"/>
</dbReference>
<dbReference type="SUPFAM" id="SSF55729">
    <property type="entry name" value="Acyl-CoA N-acyltransferases (Nat)"/>
    <property type="match status" value="2"/>
</dbReference>
<feature type="domain" description="N-acetyltransferase" evidence="1">
    <location>
        <begin position="11"/>
        <end position="168"/>
    </location>
</feature>
<comment type="caution">
    <text evidence="2">The sequence shown here is derived from an EMBL/GenBank/DDBJ whole genome shotgun (WGS) entry which is preliminary data.</text>
</comment>
<evidence type="ECO:0000313" key="3">
    <source>
        <dbReference type="Proteomes" id="UP000440513"/>
    </source>
</evidence>
<dbReference type="InterPro" id="IPR000182">
    <property type="entry name" value="GNAT_dom"/>
</dbReference>
<evidence type="ECO:0000259" key="1">
    <source>
        <dbReference type="PROSITE" id="PS51186"/>
    </source>
</evidence>
<dbReference type="Proteomes" id="UP000440513">
    <property type="component" value="Unassembled WGS sequence"/>
</dbReference>
<dbReference type="EMBL" id="VUMS01000007">
    <property type="protein sequence ID" value="MST66084.1"/>
    <property type="molecule type" value="Genomic_DNA"/>
</dbReference>
<keyword evidence="2" id="KW-0808">Transferase</keyword>
<dbReference type="PANTHER" id="PTHR43792">
    <property type="entry name" value="GNAT FAMILY, PUTATIVE (AFU_ORTHOLOGUE AFUA_3G00765)-RELATED-RELATED"/>
    <property type="match status" value="1"/>
</dbReference>
<evidence type="ECO:0000313" key="2">
    <source>
        <dbReference type="EMBL" id="MST66084.1"/>
    </source>
</evidence>
<sequence length="358" mass="41163">MHEYVIETERLILRPLCDKDRDAIFKWVSDEDVAKYMVYNTYTSKDQVSEWLTYLKSVENEYHFGFVRKEDNELIGSGSIGPDSKREDFWGFGYNFRKDCWGYGFATEATKAMMQFANEKFGVSKFSSSHVEENKASGHVMEKCGLHFVNYGQFQKLDGSCRMRSMEYEGTLESIELVELQIKYAEDIWNFRQEIIDNDADSENQFAGCGCLDKCNSAEEWIRICKLRNSEETCNDGGTTVPSDMYLAVRKSDDRIVGIIDLRHHIDPPILGTWGGHTGYSVRPSERRKGYAKEMLRLNIRNARNLGIKKMLVTCDETNKASEQTIISNGGIFEKSIEVEGTIIKRYWIDLTKVGEEG</sequence>